<keyword evidence="6" id="KW-1185">Reference proteome</keyword>
<dbReference type="PANTHER" id="PTHR32099">
    <property type="entry name" value="CYSTEINE-RICH REPEAT SECRETORY PROTEIN"/>
    <property type="match status" value="1"/>
</dbReference>
<feature type="chain" id="PRO_5002348578" description="Gnk2-homologous domain-containing protein" evidence="3">
    <location>
        <begin position="24"/>
        <end position="268"/>
    </location>
</feature>
<dbReference type="Gene3D" id="3.30.430.20">
    <property type="entry name" value="Gnk2 domain, C-X8-C-X2-C motif"/>
    <property type="match status" value="2"/>
</dbReference>
<evidence type="ECO:0000256" key="2">
    <source>
        <dbReference type="ARBA" id="ARBA00022737"/>
    </source>
</evidence>
<dbReference type="PROSITE" id="PS51473">
    <property type="entry name" value="GNK2"/>
    <property type="match status" value="2"/>
</dbReference>
<reference evidence="6" key="2">
    <citation type="submission" date="2013-12" db="EMBL/GenBank/DDBJ databases">
        <authorList>
            <person name="Yu Y."/>
            <person name="Lee S."/>
            <person name="de Baynast K."/>
            <person name="Wissotski M."/>
            <person name="Liu L."/>
            <person name="Talag J."/>
            <person name="Goicoechea J."/>
            <person name="Angelova A."/>
            <person name="Jetty R."/>
            <person name="Kudrna D."/>
            <person name="Golser W."/>
            <person name="Rivera L."/>
            <person name="Zhang J."/>
            <person name="Wing R."/>
        </authorList>
    </citation>
    <scope>NUCLEOTIDE SEQUENCE</scope>
</reference>
<feature type="signal peptide" evidence="3">
    <location>
        <begin position="1"/>
        <end position="23"/>
    </location>
</feature>
<dbReference type="InterPro" id="IPR038408">
    <property type="entry name" value="GNK2_sf"/>
</dbReference>
<proteinExistence type="predicted"/>
<keyword evidence="1 3" id="KW-0732">Signal</keyword>
<dbReference type="Proteomes" id="UP000032180">
    <property type="component" value="Chromosome 4"/>
</dbReference>
<feature type="domain" description="Gnk2-homologous" evidence="4">
    <location>
        <begin position="139"/>
        <end position="249"/>
    </location>
</feature>
<feature type="domain" description="Gnk2-homologous" evidence="4">
    <location>
        <begin position="24"/>
        <end position="129"/>
    </location>
</feature>
<dbReference type="STRING" id="77586.A0A0D9WAM8"/>
<dbReference type="Pfam" id="PF01657">
    <property type="entry name" value="Stress-antifung"/>
    <property type="match status" value="2"/>
</dbReference>
<dbReference type="Gramene" id="LPERR04G23770.1">
    <property type="protein sequence ID" value="LPERR04G23770.1"/>
    <property type="gene ID" value="LPERR04G23770"/>
</dbReference>
<evidence type="ECO:0000256" key="3">
    <source>
        <dbReference type="SAM" id="SignalP"/>
    </source>
</evidence>
<dbReference type="CDD" id="cd23509">
    <property type="entry name" value="Gnk2-like"/>
    <property type="match status" value="2"/>
</dbReference>
<dbReference type="AlphaFoldDB" id="A0A0D9WAM8"/>
<accession>A0A0D9WAM8</accession>
<evidence type="ECO:0000313" key="5">
    <source>
        <dbReference type="EnsemblPlants" id="LPERR04G23770.1"/>
    </source>
</evidence>
<evidence type="ECO:0000259" key="4">
    <source>
        <dbReference type="PROSITE" id="PS51473"/>
    </source>
</evidence>
<dbReference type="PANTHER" id="PTHR32099:SF61">
    <property type="entry name" value="OS04G0316200 PROTEIN"/>
    <property type="match status" value="1"/>
</dbReference>
<keyword evidence="2" id="KW-0677">Repeat</keyword>
<dbReference type="EnsemblPlants" id="LPERR04G23770.1">
    <property type="protein sequence ID" value="LPERR04G23770.1"/>
    <property type="gene ID" value="LPERR04G23770"/>
</dbReference>
<dbReference type="HOGENOM" id="CLU_000288_35_0_1"/>
<reference evidence="5" key="3">
    <citation type="submission" date="2015-04" db="UniProtKB">
        <authorList>
            <consortium name="EnsemblPlants"/>
        </authorList>
    </citation>
    <scope>IDENTIFICATION</scope>
</reference>
<protein>
    <recommendedName>
        <fullName evidence="4">Gnk2-homologous domain-containing protein</fullName>
    </recommendedName>
</protein>
<sequence length="268" mass="28229">MGRHHTCLVHAVLLLAAVAVAAAQPWTTCGTGGGGKYEKGSAYENNLLNLALTLRDGASSSPIVFSTGSNGAAPNTVYGLLLCRGDVTQSVCAACGTSVWHDVESACDRAKDAALVYNECYARFSDTDDFLASKEGPGLVTLLVSGTNITSSDVAGYNRAVTDLLTATVEYAVGDISRRMFATGQRVGNDPGFRNIYATAQCALDITLPACRRCLEGLVDKWWSMFPVNGEGARVAGARCQLRSELGAGPFYTGEPMVLLRDYGVPPA</sequence>
<evidence type="ECO:0000256" key="1">
    <source>
        <dbReference type="ARBA" id="ARBA00022729"/>
    </source>
</evidence>
<organism evidence="5 6">
    <name type="scientific">Leersia perrieri</name>
    <dbReference type="NCBI Taxonomy" id="77586"/>
    <lineage>
        <taxon>Eukaryota</taxon>
        <taxon>Viridiplantae</taxon>
        <taxon>Streptophyta</taxon>
        <taxon>Embryophyta</taxon>
        <taxon>Tracheophyta</taxon>
        <taxon>Spermatophyta</taxon>
        <taxon>Magnoliopsida</taxon>
        <taxon>Liliopsida</taxon>
        <taxon>Poales</taxon>
        <taxon>Poaceae</taxon>
        <taxon>BOP clade</taxon>
        <taxon>Oryzoideae</taxon>
        <taxon>Oryzeae</taxon>
        <taxon>Oryzinae</taxon>
        <taxon>Leersia</taxon>
    </lineage>
</organism>
<reference evidence="5 6" key="1">
    <citation type="submission" date="2012-08" db="EMBL/GenBank/DDBJ databases">
        <title>Oryza genome evolution.</title>
        <authorList>
            <person name="Wing R.A."/>
        </authorList>
    </citation>
    <scope>NUCLEOTIDE SEQUENCE</scope>
</reference>
<name>A0A0D9WAM8_9ORYZ</name>
<dbReference type="InterPro" id="IPR002902">
    <property type="entry name" value="GNK2"/>
</dbReference>
<evidence type="ECO:0000313" key="6">
    <source>
        <dbReference type="Proteomes" id="UP000032180"/>
    </source>
</evidence>